<evidence type="ECO:0000313" key="2">
    <source>
        <dbReference type="Proteomes" id="UP000051562"/>
    </source>
</evidence>
<accession>A0A0Q3PMF2</accession>
<proteinExistence type="predicted"/>
<reference evidence="1 2" key="1">
    <citation type="submission" date="2015-10" db="EMBL/GenBank/DDBJ databases">
        <title>Draft genome of Bosea thiooxidans.</title>
        <authorList>
            <person name="Wang X."/>
        </authorList>
    </citation>
    <scope>NUCLEOTIDE SEQUENCE [LARGE SCALE GENOMIC DNA]</scope>
    <source>
        <strain evidence="1 2">CGMCC 9174</strain>
    </source>
</reference>
<keyword evidence="2" id="KW-1185">Reference proteome</keyword>
<evidence type="ECO:0000313" key="1">
    <source>
        <dbReference type="EMBL" id="KQK30966.1"/>
    </source>
</evidence>
<dbReference type="EMBL" id="LMAR01000032">
    <property type="protein sequence ID" value="KQK30966.1"/>
    <property type="molecule type" value="Genomic_DNA"/>
</dbReference>
<gene>
    <name evidence="1" type="ORF">ARD30_11870</name>
</gene>
<organism evidence="1 2">
    <name type="scientific">Bosea thiooxidans</name>
    <dbReference type="NCBI Taxonomy" id="53254"/>
    <lineage>
        <taxon>Bacteria</taxon>
        <taxon>Pseudomonadati</taxon>
        <taxon>Pseudomonadota</taxon>
        <taxon>Alphaproteobacteria</taxon>
        <taxon>Hyphomicrobiales</taxon>
        <taxon>Boseaceae</taxon>
        <taxon>Bosea</taxon>
    </lineage>
</organism>
<comment type="caution">
    <text evidence="1">The sequence shown here is derived from an EMBL/GenBank/DDBJ whole genome shotgun (WGS) entry which is preliminary data.</text>
</comment>
<dbReference type="Proteomes" id="UP000051562">
    <property type="component" value="Unassembled WGS sequence"/>
</dbReference>
<protein>
    <submittedName>
        <fullName evidence="1">Uncharacterized protein</fullName>
    </submittedName>
</protein>
<dbReference type="AlphaFoldDB" id="A0A0Q3PMF2"/>
<name>A0A0Q3PMF2_9HYPH</name>
<dbReference type="STRING" id="53254.SAMN05660750_03217"/>
<sequence length="72" mass="7796">MSVAEAAMTHLSLTESRMIPYRMQEMSRMAVFRKQAPGSCRAAGRRAIPRASAASIGHLFTFPADSGRLAKG</sequence>